<keyword evidence="2" id="KW-1185">Reference proteome</keyword>
<proteinExistence type="predicted"/>
<name>A0ACC5RG14_9HYPH</name>
<protein>
    <submittedName>
        <fullName evidence="1">Dihydroxy-acid dehydratase family protein</fullName>
    </submittedName>
</protein>
<sequence>MKKSPPRLRSQAWFDNPDNIDMTALYLERQLNFGFTREELQSGKPIIGISQTGSDIAPCNRAHLELAKRVRDGITAAGGVPLEFPIHPIQETLKRPTAMLDRNLSYLSLVEVLFGYPIDGVVLTIGCDKTTPAALMAASTVNIPAIALSSGPMLNGWHNGERTGSGTILWKARELLATGDIDYEGFIELVASSAPSTGFCNTMGTATSMNSLAEALGMTLPGNAAIPAPYRERGQLAYMTGKRIVDMVREDLTPSKILTREAFENAIAVNSAIGGSTNCPIHLNAIARHIGVELNVADWEKHGYDIPLLVNLQPAGEYLGEDYHRAGGVPAVVAELIKAKRIHTDALTVNGKTIGENCTGKFASNREVIKEYDKPIKKHAGFKMLKGNLFDAAIMKTSVISEEFRERYLSDPKDPNAFEAKAVVFDGPEDYHKRIDDPSLGIDAHTVLFMRGTGPLGYPGAAEVVNMRAPTDLLKKGVHSLPCVGDGRQSGTSGSPSILNASPEAAAGGGLALLKDGDRVRIDLNKGTADILISKEELEKRRAELKAKGGYTNIPESQTPWQEIFRANVEQLSEGMVLKPAVKYQKIAQSKGLPRDNH</sequence>
<dbReference type="Proteomes" id="UP000616151">
    <property type="component" value="Unassembled WGS sequence"/>
</dbReference>
<evidence type="ECO:0000313" key="1">
    <source>
        <dbReference type="EMBL" id="MBK1871461.1"/>
    </source>
</evidence>
<organism evidence="1 2">
    <name type="scientific">Taklimakanibacter albus</name>
    <dbReference type="NCBI Taxonomy" id="2800327"/>
    <lineage>
        <taxon>Bacteria</taxon>
        <taxon>Pseudomonadati</taxon>
        <taxon>Pseudomonadota</taxon>
        <taxon>Alphaproteobacteria</taxon>
        <taxon>Hyphomicrobiales</taxon>
        <taxon>Aestuariivirgaceae</taxon>
        <taxon>Taklimakanibacter</taxon>
    </lineage>
</organism>
<comment type="caution">
    <text evidence="1">The sequence shown here is derived from an EMBL/GenBank/DDBJ whole genome shotgun (WGS) entry which is preliminary data.</text>
</comment>
<gene>
    <name evidence="1" type="ORF">JHL16_34155</name>
</gene>
<reference evidence="1" key="1">
    <citation type="submission" date="2021-01" db="EMBL/GenBank/DDBJ databases">
        <authorList>
            <person name="Sun Q."/>
        </authorList>
    </citation>
    <scope>NUCLEOTIDE SEQUENCE</scope>
    <source>
        <strain evidence="1">YIM B02566</strain>
    </source>
</reference>
<evidence type="ECO:0000313" key="2">
    <source>
        <dbReference type="Proteomes" id="UP000616151"/>
    </source>
</evidence>
<dbReference type="EMBL" id="JAENHL010000008">
    <property type="protein sequence ID" value="MBK1871461.1"/>
    <property type="molecule type" value="Genomic_DNA"/>
</dbReference>
<accession>A0ACC5RG14</accession>